<evidence type="ECO:0000313" key="14">
    <source>
        <dbReference type="Proteomes" id="UP000030152"/>
    </source>
</evidence>
<evidence type="ECO:0000256" key="4">
    <source>
        <dbReference type="ARBA" id="ARBA00022679"/>
    </source>
</evidence>
<evidence type="ECO:0000259" key="12">
    <source>
        <dbReference type="Pfam" id="PF00266"/>
    </source>
</evidence>
<dbReference type="Gene3D" id="3.40.640.10">
    <property type="entry name" value="Type I PLP-dependent aspartate aminotransferase-like (Major domain)"/>
    <property type="match status" value="1"/>
</dbReference>
<dbReference type="PROSITE" id="PS00595">
    <property type="entry name" value="AA_TRANSFER_CLASS_5"/>
    <property type="match status" value="1"/>
</dbReference>
<accession>A0A0A2LYS9</accession>
<dbReference type="Proteomes" id="UP000030152">
    <property type="component" value="Unassembled WGS sequence"/>
</dbReference>
<dbReference type="EMBL" id="JRLX01000020">
    <property type="protein sequence ID" value="KGO85537.1"/>
    <property type="molecule type" value="Genomic_DNA"/>
</dbReference>
<evidence type="ECO:0000256" key="2">
    <source>
        <dbReference type="ARBA" id="ARBA00006490"/>
    </source>
</evidence>
<organism evidence="13 14">
    <name type="scientific">Flavobacterium rivuli WB 3.3-2 = DSM 21788</name>
    <dbReference type="NCBI Taxonomy" id="1121895"/>
    <lineage>
        <taxon>Bacteria</taxon>
        <taxon>Pseudomonadati</taxon>
        <taxon>Bacteroidota</taxon>
        <taxon>Flavobacteriia</taxon>
        <taxon>Flavobacteriales</taxon>
        <taxon>Flavobacteriaceae</taxon>
        <taxon>Flavobacterium</taxon>
    </lineage>
</organism>
<dbReference type="GO" id="GO:0031071">
    <property type="term" value="F:cysteine desulfurase activity"/>
    <property type="evidence" value="ECO:0007669"/>
    <property type="project" value="UniProtKB-EC"/>
</dbReference>
<dbReference type="FunFam" id="3.40.640.10:FF:000003">
    <property type="entry name" value="Cysteine desulfurase IscS"/>
    <property type="match status" value="1"/>
</dbReference>
<sequence length="379" mass="40596">MLQKPKIIYLDNNATTRVDNSVLQAMLPFFTEDYANASSSHLFGLTVNEAVEVAHEQVADLIGGSPKEITFTSGATEAINLAIKGLVNHPKKHIVTVATEHKAVLDTCEWMEKQGFIITHLPVQSDGIIDLDVLETAVTEDTLLVCVMYANNETGVLQPIKQISEISHAKGALYMTDATQAVGKLPIDVSELGIDLMPLSAHKFYGPKGIGALYISATAKIKLDLQMHGGGHERKMRSGTLNVPGIVGLGKACEIASSEMQADSESIATLRNHLESGLLKIEGAFVNGNATHRLYNTTNICFPGANSEKLILALGNIAVSSGSACSAVTTEPSYVLKALGLSDADALSSIRFSLGRFTTYEEISCAIDRVTELVAQLRK</sequence>
<dbReference type="GO" id="GO:0051537">
    <property type="term" value="F:2 iron, 2 sulfur cluster binding"/>
    <property type="evidence" value="ECO:0007669"/>
    <property type="project" value="UniProtKB-KW"/>
</dbReference>
<keyword evidence="9" id="KW-0411">Iron-sulfur</keyword>
<evidence type="ECO:0000256" key="3">
    <source>
        <dbReference type="ARBA" id="ARBA00012239"/>
    </source>
</evidence>
<dbReference type="GO" id="GO:0046872">
    <property type="term" value="F:metal ion binding"/>
    <property type="evidence" value="ECO:0007669"/>
    <property type="project" value="UniProtKB-KW"/>
</dbReference>
<evidence type="ECO:0000256" key="11">
    <source>
        <dbReference type="RuleBase" id="RU004504"/>
    </source>
</evidence>
<feature type="domain" description="Aminotransferase class V" evidence="12">
    <location>
        <begin position="8"/>
        <end position="364"/>
    </location>
</feature>
<dbReference type="Gene3D" id="3.90.1150.10">
    <property type="entry name" value="Aspartate Aminotransferase, domain 1"/>
    <property type="match status" value="1"/>
</dbReference>
<dbReference type="SUPFAM" id="SSF53383">
    <property type="entry name" value="PLP-dependent transferases"/>
    <property type="match status" value="1"/>
</dbReference>
<comment type="caution">
    <text evidence="13">The sequence shown here is derived from an EMBL/GenBank/DDBJ whole genome shotgun (WGS) entry which is preliminary data.</text>
</comment>
<dbReference type="Pfam" id="PF00266">
    <property type="entry name" value="Aminotran_5"/>
    <property type="match status" value="1"/>
</dbReference>
<keyword evidence="6" id="KW-0479">Metal-binding</keyword>
<dbReference type="InterPro" id="IPR015424">
    <property type="entry name" value="PyrdxlP-dep_Trfase"/>
</dbReference>
<dbReference type="OrthoDB" id="9808002at2"/>
<gene>
    <name evidence="13" type="ORF">Q765_16070</name>
</gene>
<evidence type="ECO:0000256" key="5">
    <source>
        <dbReference type="ARBA" id="ARBA00022714"/>
    </source>
</evidence>
<dbReference type="InterPro" id="IPR000192">
    <property type="entry name" value="Aminotrans_V_dom"/>
</dbReference>
<name>A0A0A2LYS9_9FLAO</name>
<dbReference type="AlphaFoldDB" id="A0A0A2LYS9"/>
<dbReference type="InterPro" id="IPR016454">
    <property type="entry name" value="Cysteine_dSase"/>
</dbReference>
<dbReference type="InterPro" id="IPR020578">
    <property type="entry name" value="Aminotrans_V_PyrdxlP_BS"/>
</dbReference>
<evidence type="ECO:0000256" key="10">
    <source>
        <dbReference type="ARBA" id="ARBA00050776"/>
    </source>
</evidence>
<protein>
    <recommendedName>
        <fullName evidence="3">cysteine desulfurase</fullName>
        <ecNumber evidence="3">2.8.1.7</ecNumber>
    </recommendedName>
</protein>
<reference evidence="13 14" key="1">
    <citation type="submission" date="2013-09" db="EMBL/GenBank/DDBJ databases">
        <authorList>
            <person name="Zeng Z."/>
            <person name="Chen C."/>
        </authorList>
    </citation>
    <scope>NUCLEOTIDE SEQUENCE [LARGE SCALE GENOMIC DNA]</scope>
    <source>
        <strain evidence="13 14">WB 3.3-2</strain>
    </source>
</reference>
<comment type="similarity">
    <text evidence="2">Belongs to the class-V pyridoxal-phosphate-dependent aminotransferase family. NifS/IscS subfamily.</text>
</comment>
<dbReference type="PANTHER" id="PTHR11601:SF34">
    <property type="entry name" value="CYSTEINE DESULFURASE"/>
    <property type="match status" value="1"/>
</dbReference>
<evidence type="ECO:0000256" key="8">
    <source>
        <dbReference type="ARBA" id="ARBA00023004"/>
    </source>
</evidence>
<dbReference type="RefSeq" id="WP_020214611.1">
    <property type="nucleotide sequence ID" value="NZ_JRLX01000020.1"/>
</dbReference>
<evidence type="ECO:0000313" key="13">
    <source>
        <dbReference type="EMBL" id="KGO85537.1"/>
    </source>
</evidence>
<keyword evidence="8" id="KW-0408">Iron</keyword>
<evidence type="ECO:0000256" key="9">
    <source>
        <dbReference type="ARBA" id="ARBA00023014"/>
    </source>
</evidence>
<dbReference type="STRING" id="1121895.GCA_000378485_03434"/>
<comment type="catalytic activity">
    <reaction evidence="10">
        <text>(sulfur carrier)-H + L-cysteine = (sulfur carrier)-SH + L-alanine</text>
        <dbReference type="Rhea" id="RHEA:43892"/>
        <dbReference type="Rhea" id="RHEA-COMP:14737"/>
        <dbReference type="Rhea" id="RHEA-COMP:14739"/>
        <dbReference type="ChEBI" id="CHEBI:29917"/>
        <dbReference type="ChEBI" id="CHEBI:35235"/>
        <dbReference type="ChEBI" id="CHEBI:57972"/>
        <dbReference type="ChEBI" id="CHEBI:64428"/>
        <dbReference type="EC" id="2.8.1.7"/>
    </reaction>
</comment>
<dbReference type="PANTHER" id="PTHR11601">
    <property type="entry name" value="CYSTEINE DESULFURYLASE FAMILY MEMBER"/>
    <property type="match status" value="1"/>
</dbReference>
<keyword evidence="4 13" id="KW-0808">Transferase</keyword>
<keyword evidence="14" id="KW-1185">Reference proteome</keyword>
<evidence type="ECO:0000256" key="1">
    <source>
        <dbReference type="ARBA" id="ARBA00001933"/>
    </source>
</evidence>
<evidence type="ECO:0000256" key="7">
    <source>
        <dbReference type="ARBA" id="ARBA00022898"/>
    </source>
</evidence>
<dbReference type="InterPro" id="IPR015422">
    <property type="entry name" value="PyrdxlP-dep_Trfase_small"/>
</dbReference>
<dbReference type="InterPro" id="IPR015421">
    <property type="entry name" value="PyrdxlP-dep_Trfase_major"/>
</dbReference>
<dbReference type="eggNOG" id="COG1104">
    <property type="taxonomic scope" value="Bacteria"/>
</dbReference>
<evidence type="ECO:0000256" key="6">
    <source>
        <dbReference type="ARBA" id="ARBA00022723"/>
    </source>
</evidence>
<keyword evidence="5" id="KW-0001">2Fe-2S</keyword>
<comment type="cofactor">
    <cofactor evidence="1 11">
        <name>pyridoxal 5'-phosphate</name>
        <dbReference type="ChEBI" id="CHEBI:597326"/>
    </cofactor>
</comment>
<dbReference type="PIRSF" id="PIRSF005572">
    <property type="entry name" value="NifS"/>
    <property type="match status" value="1"/>
</dbReference>
<dbReference type="EC" id="2.8.1.7" evidence="3"/>
<keyword evidence="7" id="KW-0663">Pyridoxal phosphate</keyword>
<proteinExistence type="inferred from homology"/>